<accession>A0A7W4JGC4</accession>
<name>A0A7W4JGC4_9PROT</name>
<sequence length="331" mass="36250">MTQPRDETRPITRLMRIEAFAARAALALLRRLGPVRASNAGGALCRAIGPLLPVSRVADANLRLAMPELDAPARRAVIRAVWDNLGRTVGEFPHLAALPENPASGPGWDVVGAEHLAEQVACDGPVIFMSGHIGNWEMLPPGVARHGLPFASFYRAAGNPLVDDMIRTLREAAMNKATGGEPVPMFTKGARGARGALAHIARGGRLGMLVDQKMNDGIEARLFGLPAMTAPALAAMALRYRCPVIPGYVERLGPARLRIHVEPKLDLPDSGDRQADILALTQAVNDRLEHWVRARPGTWLWLHRRWPKSLPPNCEVATRRWRVTPVRRRHP</sequence>
<gene>
    <name evidence="7" type="ORF">HLH29_16645</name>
</gene>
<evidence type="ECO:0000256" key="1">
    <source>
        <dbReference type="ARBA" id="ARBA00004533"/>
    </source>
</evidence>
<protein>
    <submittedName>
        <fullName evidence="7">Lauroyl acyltransferase</fullName>
    </submittedName>
</protein>
<organism evidence="7 8">
    <name type="scientific">Gluconacetobacter tumulicola</name>
    <dbReference type="NCBI Taxonomy" id="1017177"/>
    <lineage>
        <taxon>Bacteria</taxon>
        <taxon>Pseudomonadati</taxon>
        <taxon>Pseudomonadota</taxon>
        <taxon>Alphaproteobacteria</taxon>
        <taxon>Acetobacterales</taxon>
        <taxon>Acetobacteraceae</taxon>
        <taxon>Gluconacetobacter</taxon>
    </lineage>
</organism>
<comment type="caution">
    <text evidence="7">The sequence shown here is derived from an EMBL/GenBank/DDBJ whole genome shotgun (WGS) entry which is preliminary data.</text>
</comment>
<evidence type="ECO:0000313" key="7">
    <source>
        <dbReference type="EMBL" id="MBB2180766.1"/>
    </source>
</evidence>
<evidence type="ECO:0000256" key="3">
    <source>
        <dbReference type="ARBA" id="ARBA00022519"/>
    </source>
</evidence>
<keyword evidence="5" id="KW-0472">Membrane</keyword>
<proteinExistence type="predicted"/>
<dbReference type="CDD" id="cd07984">
    <property type="entry name" value="LPLAT_LABLAT-like"/>
    <property type="match status" value="1"/>
</dbReference>
<dbReference type="Proteomes" id="UP000525623">
    <property type="component" value="Unassembled WGS sequence"/>
</dbReference>
<dbReference type="GO" id="GO:0005886">
    <property type="term" value="C:plasma membrane"/>
    <property type="evidence" value="ECO:0007669"/>
    <property type="project" value="UniProtKB-SubCell"/>
</dbReference>
<dbReference type="EMBL" id="JABEQL010000031">
    <property type="protein sequence ID" value="MBB2180766.1"/>
    <property type="molecule type" value="Genomic_DNA"/>
</dbReference>
<evidence type="ECO:0000256" key="4">
    <source>
        <dbReference type="ARBA" id="ARBA00022679"/>
    </source>
</evidence>
<dbReference type="GO" id="GO:0016746">
    <property type="term" value="F:acyltransferase activity"/>
    <property type="evidence" value="ECO:0007669"/>
    <property type="project" value="UniProtKB-KW"/>
</dbReference>
<dbReference type="Pfam" id="PF03279">
    <property type="entry name" value="Lip_A_acyltrans"/>
    <property type="match status" value="1"/>
</dbReference>
<dbReference type="GO" id="GO:0009247">
    <property type="term" value="P:glycolipid biosynthetic process"/>
    <property type="evidence" value="ECO:0007669"/>
    <property type="project" value="UniProtKB-ARBA"/>
</dbReference>
<dbReference type="PANTHER" id="PTHR30606">
    <property type="entry name" value="LIPID A BIOSYNTHESIS LAUROYL ACYLTRANSFERASE"/>
    <property type="match status" value="1"/>
</dbReference>
<keyword evidence="4 7" id="KW-0808">Transferase</keyword>
<keyword evidence="8" id="KW-1185">Reference proteome</keyword>
<evidence type="ECO:0000313" key="8">
    <source>
        <dbReference type="Proteomes" id="UP000525623"/>
    </source>
</evidence>
<keyword evidence="2" id="KW-1003">Cell membrane</keyword>
<dbReference type="RefSeq" id="WP_182968498.1">
    <property type="nucleotide sequence ID" value="NZ_BAABGC010000059.1"/>
</dbReference>
<keyword evidence="6 7" id="KW-0012">Acyltransferase</keyword>
<evidence type="ECO:0000256" key="5">
    <source>
        <dbReference type="ARBA" id="ARBA00023136"/>
    </source>
</evidence>
<comment type="subcellular location">
    <subcellularLocation>
        <location evidence="1">Cell inner membrane</location>
    </subcellularLocation>
</comment>
<dbReference type="PANTHER" id="PTHR30606:SF9">
    <property type="entry name" value="LIPID A BIOSYNTHESIS LAUROYLTRANSFERASE"/>
    <property type="match status" value="1"/>
</dbReference>
<dbReference type="AlphaFoldDB" id="A0A7W4JGC4"/>
<evidence type="ECO:0000256" key="6">
    <source>
        <dbReference type="ARBA" id="ARBA00023315"/>
    </source>
</evidence>
<keyword evidence="3" id="KW-0997">Cell inner membrane</keyword>
<dbReference type="InterPro" id="IPR004960">
    <property type="entry name" value="LipA_acyltrans"/>
</dbReference>
<evidence type="ECO:0000256" key="2">
    <source>
        <dbReference type="ARBA" id="ARBA00022475"/>
    </source>
</evidence>
<reference evidence="7 8" key="1">
    <citation type="submission" date="2020-04" db="EMBL/GenBank/DDBJ databases">
        <title>Description of novel Gluconacetobacter.</title>
        <authorList>
            <person name="Sombolestani A."/>
        </authorList>
    </citation>
    <scope>NUCLEOTIDE SEQUENCE [LARGE SCALE GENOMIC DNA]</scope>
    <source>
        <strain evidence="7 8">LMG 27725</strain>
    </source>
</reference>